<proteinExistence type="predicted"/>
<sequence length="180" mass="20570">MWLCGPGEASGGKGKEVEAIKRGAHLKKKEMQDSKNEEENEASQKEYENLVSNMSEKEKEMRVEALLFLSSRMCNTCKLNFRSRRYLSGNTKTYQMRGKCFETTFCVLDDVLNTSALLRVITSTFDGSFLDALNKLSMEIFFGTIYIVCCCRDTRSSISYSESPLQRYWAIDMHPSDTLV</sequence>
<evidence type="ECO:0000256" key="1">
    <source>
        <dbReference type="SAM" id="MobiDB-lite"/>
    </source>
</evidence>
<comment type="caution">
    <text evidence="2">The sequence shown here is derived from an EMBL/GenBank/DDBJ whole genome shotgun (WGS) entry which is preliminary data.</text>
</comment>
<dbReference type="Proteomes" id="UP000015354">
    <property type="component" value="Unassembled WGS sequence"/>
</dbReference>
<gene>
    <name evidence="2" type="ORF">STCU_11074</name>
</gene>
<evidence type="ECO:0000313" key="3">
    <source>
        <dbReference type="Proteomes" id="UP000015354"/>
    </source>
</evidence>
<reference evidence="2 3" key="1">
    <citation type="journal article" date="2013" name="PLoS ONE">
        <title>Predicting the Proteins of Angomonas deanei, Strigomonas culicis and Their Respective Endosymbionts Reveals New Aspects of the Trypanosomatidae Family.</title>
        <authorList>
            <person name="Motta M.C."/>
            <person name="Martins A.C."/>
            <person name="de Souza S.S."/>
            <person name="Catta-Preta C.M."/>
            <person name="Silva R."/>
            <person name="Klein C.C."/>
            <person name="de Almeida L.G."/>
            <person name="de Lima Cunha O."/>
            <person name="Ciapina L.P."/>
            <person name="Brocchi M."/>
            <person name="Colabardini A.C."/>
            <person name="de Araujo Lima B."/>
            <person name="Machado C.R."/>
            <person name="de Almeida Soares C.M."/>
            <person name="Probst C.M."/>
            <person name="de Menezes C.B."/>
            <person name="Thompson C.E."/>
            <person name="Bartholomeu D.C."/>
            <person name="Gradia D.F."/>
            <person name="Pavoni D.P."/>
            <person name="Grisard E.C."/>
            <person name="Fantinatti-Garboggini F."/>
            <person name="Marchini F.K."/>
            <person name="Rodrigues-Luiz G.F."/>
            <person name="Wagner G."/>
            <person name="Goldman G.H."/>
            <person name="Fietto J.L."/>
            <person name="Elias M.C."/>
            <person name="Goldman M.H."/>
            <person name="Sagot M.F."/>
            <person name="Pereira M."/>
            <person name="Stoco P.H."/>
            <person name="de Mendonca-Neto R.P."/>
            <person name="Teixeira S.M."/>
            <person name="Maciel T.E."/>
            <person name="de Oliveira Mendes T.A."/>
            <person name="Urmenyi T.P."/>
            <person name="de Souza W."/>
            <person name="Schenkman S."/>
            <person name="de Vasconcelos A.T."/>
        </authorList>
    </citation>
    <scope>NUCLEOTIDE SEQUENCE [LARGE SCALE GENOMIC DNA]</scope>
</reference>
<name>S9TIG9_9TRYP</name>
<feature type="region of interest" description="Disordered" evidence="1">
    <location>
        <begin position="1"/>
        <end position="46"/>
    </location>
</feature>
<dbReference type="EMBL" id="ATMH01010961">
    <property type="protein sequence ID" value="EPY16664.1"/>
    <property type="molecule type" value="Genomic_DNA"/>
</dbReference>
<evidence type="ECO:0000313" key="2">
    <source>
        <dbReference type="EMBL" id="EPY16664.1"/>
    </source>
</evidence>
<feature type="compositionally biased region" description="Basic and acidic residues" evidence="1">
    <location>
        <begin position="29"/>
        <end position="46"/>
    </location>
</feature>
<protein>
    <submittedName>
        <fullName evidence="2">Uncharacterized protein</fullName>
    </submittedName>
</protein>
<accession>S9TIG9</accession>
<keyword evidence="3" id="KW-1185">Reference proteome</keyword>
<organism evidence="2 3">
    <name type="scientific">Strigomonas culicis</name>
    <dbReference type="NCBI Taxonomy" id="28005"/>
    <lineage>
        <taxon>Eukaryota</taxon>
        <taxon>Discoba</taxon>
        <taxon>Euglenozoa</taxon>
        <taxon>Kinetoplastea</taxon>
        <taxon>Metakinetoplastina</taxon>
        <taxon>Trypanosomatida</taxon>
        <taxon>Trypanosomatidae</taxon>
        <taxon>Strigomonadinae</taxon>
        <taxon>Strigomonas</taxon>
    </lineage>
</organism>
<dbReference type="AlphaFoldDB" id="S9TIG9"/>